<dbReference type="GO" id="GO:0016746">
    <property type="term" value="F:acyltransferase activity"/>
    <property type="evidence" value="ECO:0007669"/>
    <property type="project" value="UniProtKB-KW"/>
</dbReference>
<sequence>MRGREIFHRVRPILRFLSWILRQFPRSVRYALLALFRCTPGPLGLGIRYFCVHSLARSCGDNVYIGPYTFLSYLELCDIGSNVSIREFCSIGCRGGLRIGNDVMLAAGTVLLTEEHDYTQSNVPMRDALPELKKTVVEDGVWVGARVCITAGITVGGGAVIGAGAVVTHDIPPFSIAAGVPARIIGWRPGHEPQQS</sequence>
<evidence type="ECO:0000256" key="2">
    <source>
        <dbReference type="ARBA" id="ARBA00022737"/>
    </source>
</evidence>
<gene>
    <name evidence="3" type="ORF">ENR47_03470</name>
</gene>
<protein>
    <submittedName>
        <fullName evidence="3">Acyltransferase</fullName>
    </submittedName>
</protein>
<dbReference type="GO" id="GO:0043886">
    <property type="term" value="F:structural constituent of carboxysome shell"/>
    <property type="evidence" value="ECO:0007669"/>
    <property type="project" value="UniProtKB-ARBA"/>
</dbReference>
<dbReference type="InterPro" id="IPR018357">
    <property type="entry name" value="Hexapep_transf_CS"/>
</dbReference>
<dbReference type="CDD" id="cd04647">
    <property type="entry name" value="LbH_MAT_like"/>
    <property type="match status" value="1"/>
</dbReference>
<dbReference type="PANTHER" id="PTHR23416">
    <property type="entry name" value="SIALIC ACID SYNTHASE-RELATED"/>
    <property type="match status" value="1"/>
</dbReference>
<evidence type="ECO:0000313" key="3">
    <source>
        <dbReference type="EMBL" id="HGW93333.1"/>
    </source>
</evidence>
<keyword evidence="3" id="KW-0012">Acyltransferase</keyword>
<proteinExistence type="predicted"/>
<reference evidence="3" key="1">
    <citation type="journal article" date="2020" name="mSystems">
        <title>Genome- and Community-Level Interaction Insights into Carbon Utilization and Element Cycling Functions of Hydrothermarchaeota in Hydrothermal Sediment.</title>
        <authorList>
            <person name="Zhou Z."/>
            <person name="Liu Y."/>
            <person name="Xu W."/>
            <person name="Pan J."/>
            <person name="Luo Z.H."/>
            <person name="Li M."/>
        </authorList>
    </citation>
    <scope>NUCLEOTIDE SEQUENCE [LARGE SCALE GENOMIC DNA]</scope>
    <source>
        <strain evidence="3">SpSt-402</strain>
    </source>
</reference>
<dbReference type="EMBL" id="DSRD01000222">
    <property type="protein sequence ID" value="HGW93333.1"/>
    <property type="molecule type" value="Genomic_DNA"/>
</dbReference>
<accession>A0A832M1L7</accession>
<dbReference type="SUPFAM" id="SSF51161">
    <property type="entry name" value="Trimeric LpxA-like enzymes"/>
    <property type="match status" value="1"/>
</dbReference>
<dbReference type="PANTHER" id="PTHR23416:SF78">
    <property type="entry name" value="LIPOPOLYSACCHARIDE BIOSYNTHESIS O-ACETYL TRANSFERASE WBBJ-RELATED"/>
    <property type="match status" value="1"/>
</dbReference>
<comment type="caution">
    <text evidence="3">The sequence shown here is derived from an EMBL/GenBank/DDBJ whole genome shotgun (WGS) entry which is preliminary data.</text>
</comment>
<dbReference type="Gene3D" id="2.160.10.10">
    <property type="entry name" value="Hexapeptide repeat proteins"/>
    <property type="match status" value="1"/>
</dbReference>
<dbReference type="InterPro" id="IPR011004">
    <property type="entry name" value="Trimer_LpxA-like_sf"/>
</dbReference>
<dbReference type="PROSITE" id="PS00101">
    <property type="entry name" value="HEXAPEP_TRANSFERASES"/>
    <property type="match status" value="1"/>
</dbReference>
<dbReference type="AlphaFoldDB" id="A0A832M1L7"/>
<keyword evidence="2" id="KW-0677">Repeat</keyword>
<dbReference type="GO" id="GO:0031470">
    <property type="term" value="C:carboxysome"/>
    <property type="evidence" value="ECO:0007669"/>
    <property type="project" value="UniProtKB-ARBA"/>
</dbReference>
<keyword evidence="1 3" id="KW-0808">Transferase</keyword>
<evidence type="ECO:0000256" key="1">
    <source>
        <dbReference type="ARBA" id="ARBA00022679"/>
    </source>
</evidence>
<organism evidence="3">
    <name type="scientific">Oscillatoriales cyanobacterium SpSt-402</name>
    <dbReference type="NCBI Taxonomy" id="2282168"/>
    <lineage>
        <taxon>Bacteria</taxon>
        <taxon>Bacillati</taxon>
        <taxon>Cyanobacteriota</taxon>
        <taxon>Cyanophyceae</taxon>
        <taxon>Oscillatoriophycideae</taxon>
        <taxon>Oscillatoriales</taxon>
    </lineage>
</organism>
<name>A0A832M1L7_9CYAN</name>
<dbReference type="InterPro" id="IPR051159">
    <property type="entry name" value="Hexapeptide_acetyltransf"/>
</dbReference>